<sequence length="181" mass="18711">MRVPKTVAALLAATIALPLAGCFGLPTPGEIASHAGEIASHAGEIAGRADDLADQALELADTLSGIDYGKTSRLVVRDAATDEVVREVTDQAEIERAFEPLSGVNGLADAPDAAAEYVLELWQPETQRAGQDASDVQDVKVLEVTTYEGSSAVTIEVSPIGLSLDLAASEETVDALRALAG</sequence>
<evidence type="ECO:0000313" key="2">
    <source>
        <dbReference type="EMBL" id="HJF45500.1"/>
    </source>
</evidence>
<accession>A0A921GFZ0</accession>
<evidence type="ECO:0000256" key="1">
    <source>
        <dbReference type="SAM" id="SignalP"/>
    </source>
</evidence>
<reference evidence="2" key="2">
    <citation type="submission" date="2021-09" db="EMBL/GenBank/DDBJ databases">
        <authorList>
            <person name="Gilroy R."/>
        </authorList>
    </citation>
    <scope>NUCLEOTIDE SEQUENCE</scope>
    <source>
        <strain evidence="2">CHK124-7917</strain>
    </source>
</reference>
<dbReference type="Proteomes" id="UP000697330">
    <property type="component" value="Unassembled WGS sequence"/>
</dbReference>
<reference evidence="2" key="1">
    <citation type="journal article" date="2021" name="PeerJ">
        <title>Extensive microbial diversity within the chicken gut microbiome revealed by metagenomics and culture.</title>
        <authorList>
            <person name="Gilroy R."/>
            <person name="Ravi A."/>
            <person name="Getino M."/>
            <person name="Pursley I."/>
            <person name="Horton D.L."/>
            <person name="Alikhan N.F."/>
            <person name="Baker D."/>
            <person name="Gharbi K."/>
            <person name="Hall N."/>
            <person name="Watson M."/>
            <person name="Adriaenssens E.M."/>
            <person name="Foster-Nyarko E."/>
            <person name="Jarju S."/>
            <person name="Secka A."/>
            <person name="Antonio M."/>
            <person name="Oren A."/>
            <person name="Chaudhuri R.R."/>
            <person name="La Ragione R."/>
            <person name="Hildebrand F."/>
            <person name="Pallen M.J."/>
        </authorList>
    </citation>
    <scope>NUCLEOTIDE SEQUENCE</scope>
    <source>
        <strain evidence="2">CHK124-7917</strain>
    </source>
</reference>
<gene>
    <name evidence="2" type="ORF">K8U72_06940</name>
</gene>
<comment type="caution">
    <text evidence="2">The sequence shown here is derived from an EMBL/GenBank/DDBJ whole genome shotgun (WGS) entry which is preliminary data.</text>
</comment>
<dbReference type="AlphaFoldDB" id="A0A921GFZ0"/>
<proteinExistence type="predicted"/>
<keyword evidence="1" id="KW-0732">Signal</keyword>
<name>A0A921GFZ0_9ACTN</name>
<organism evidence="2 3">
    <name type="scientific">Thermophilibacter provencensis</name>
    <dbReference type="NCBI Taxonomy" id="1852386"/>
    <lineage>
        <taxon>Bacteria</taxon>
        <taxon>Bacillati</taxon>
        <taxon>Actinomycetota</taxon>
        <taxon>Coriobacteriia</taxon>
        <taxon>Coriobacteriales</taxon>
        <taxon>Atopobiaceae</taxon>
        <taxon>Thermophilibacter</taxon>
    </lineage>
</organism>
<dbReference type="EMBL" id="DYWQ01000099">
    <property type="protein sequence ID" value="HJF45500.1"/>
    <property type="molecule type" value="Genomic_DNA"/>
</dbReference>
<evidence type="ECO:0000313" key="3">
    <source>
        <dbReference type="Proteomes" id="UP000697330"/>
    </source>
</evidence>
<feature type="signal peptide" evidence="1">
    <location>
        <begin position="1"/>
        <end position="20"/>
    </location>
</feature>
<feature type="chain" id="PRO_5038932496" evidence="1">
    <location>
        <begin position="21"/>
        <end position="181"/>
    </location>
</feature>
<dbReference type="RefSeq" id="WP_274959259.1">
    <property type="nucleotide sequence ID" value="NZ_DYWQ01000099.1"/>
</dbReference>
<protein>
    <submittedName>
        <fullName evidence="2">Uncharacterized protein</fullName>
    </submittedName>
</protein>